<dbReference type="OrthoDB" id="3173306at2"/>
<keyword evidence="4" id="KW-1185">Reference proteome</keyword>
<organism evidence="3 4">
    <name type="scientific">Tumebacillus flagellatus</name>
    <dbReference type="NCBI Taxonomy" id="1157490"/>
    <lineage>
        <taxon>Bacteria</taxon>
        <taxon>Bacillati</taxon>
        <taxon>Bacillota</taxon>
        <taxon>Bacilli</taxon>
        <taxon>Bacillales</taxon>
        <taxon>Alicyclobacillaceae</taxon>
        <taxon>Tumebacillus</taxon>
    </lineage>
</organism>
<feature type="region of interest" description="Disordered" evidence="1">
    <location>
        <begin position="38"/>
        <end position="62"/>
    </location>
</feature>
<evidence type="ECO:0000256" key="1">
    <source>
        <dbReference type="SAM" id="MobiDB-lite"/>
    </source>
</evidence>
<evidence type="ECO:0000313" key="4">
    <source>
        <dbReference type="Proteomes" id="UP000027931"/>
    </source>
</evidence>
<evidence type="ECO:0000259" key="2">
    <source>
        <dbReference type="Pfam" id="PF23343"/>
    </source>
</evidence>
<dbReference type="InterPro" id="IPR056906">
    <property type="entry name" value="ORF2/G2P_dom"/>
</dbReference>
<dbReference type="eggNOG" id="ENOG502ZA0K">
    <property type="taxonomic scope" value="Bacteria"/>
</dbReference>
<feature type="domain" description="Replication-associated protein ORF2/G2P" evidence="2">
    <location>
        <begin position="91"/>
        <end position="186"/>
    </location>
</feature>
<reference evidence="3 4" key="1">
    <citation type="journal article" date="2013" name="Int. J. Syst. Evol. Microbiol.">
        <title>Tumebacillus flagellatus sp. nov., an alpha-amylase/pullulanase-producing bacterium isolated from cassava wastewater.</title>
        <authorList>
            <person name="Wang Q."/>
            <person name="Xie N."/>
            <person name="Qin Y."/>
            <person name="Shen N."/>
            <person name="Zhu J."/>
            <person name="Mi H."/>
            <person name="Huang R."/>
        </authorList>
    </citation>
    <scope>NUCLEOTIDE SEQUENCE [LARGE SCALE GENOMIC DNA]</scope>
    <source>
        <strain evidence="3 4">GST4</strain>
    </source>
</reference>
<accession>A0A074LMA7</accession>
<sequence length="255" mass="30023">MTSKQKYYKRKIIRSGKLIESFVYEKAVFTHRYGHPDYKPSGGRHQVADSKKKLTNREATNKRNKKTVARLIHANAYRWADEDGEVIQPKILTLTFEENLQDIDEANKRYKSFMKKLNYHVYKQKVSKLQNIVVVEFQKRGAIHFHCIFFNLPFIEIEALNAMWQDGVNIQTVRSVGAMATYLTKKMKGNNDNLAGHKNYRTTKGLLKPETFIDDKRIDAIIEETTPTYNAKYPTEYYGEVTYERREPKKKKRKK</sequence>
<dbReference type="RefSeq" id="WP_038092440.1">
    <property type="nucleotide sequence ID" value="NZ_JMIR01000033.1"/>
</dbReference>
<dbReference type="Proteomes" id="UP000027931">
    <property type="component" value="Unassembled WGS sequence"/>
</dbReference>
<protein>
    <recommendedName>
        <fullName evidence="2">Replication-associated protein ORF2/G2P domain-containing protein</fullName>
    </recommendedName>
</protein>
<dbReference type="AlphaFoldDB" id="A0A074LMA7"/>
<gene>
    <name evidence="3" type="ORF">EL26_19425</name>
</gene>
<feature type="compositionally biased region" description="Basic and acidic residues" evidence="1">
    <location>
        <begin position="46"/>
        <end position="61"/>
    </location>
</feature>
<name>A0A074LMA7_9BACL</name>
<proteinExistence type="predicted"/>
<dbReference type="STRING" id="1157490.EL26_19425"/>
<dbReference type="EMBL" id="JMIR01000033">
    <property type="protein sequence ID" value="KEO81645.1"/>
    <property type="molecule type" value="Genomic_DNA"/>
</dbReference>
<evidence type="ECO:0000313" key="3">
    <source>
        <dbReference type="EMBL" id="KEO81645.1"/>
    </source>
</evidence>
<dbReference type="Pfam" id="PF23343">
    <property type="entry name" value="REP_ORF2-G2P"/>
    <property type="match status" value="1"/>
</dbReference>
<comment type="caution">
    <text evidence="3">The sequence shown here is derived from an EMBL/GenBank/DDBJ whole genome shotgun (WGS) entry which is preliminary data.</text>
</comment>